<protein>
    <submittedName>
        <fullName evidence="1">FAD-dependent oxidoreductase</fullName>
    </submittedName>
</protein>
<evidence type="ECO:0000313" key="1">
    <source>
        <dbReference type="EMBL" id="MFB6490585.1"/>
    </source>
</evidence>
<name>A0ACC6V1S3_9CREN</name>
<gene>
    <name evidence="1" type="ORF">TU35_004960</name>
</gene>
<reference evidence="1" key="1">
    <citation type="submission" date="2024-07" db="EMBL/GenBank/DDBJ databases">
        <title>Metagenome and Metagenome-Assembled Genomes of Archaea from a hot spring from the geothermal field of Los Azufres, Mexico.</title>
        <authorList>
            <person name="Marin-Paredes R."/>
            <person name="Martinez-Romero E."/>
            <person name="Servin-Garciduenas L.E."/>
        </authorList>
    </citation>
    <scope>NUCLEOTIDE SEQUENCE</scope>
</reference>
<dbReference type="EMBL" id="JZWT02000011">
    <property type="protein sequence ID" value="MFB6490585.1"/>
    <property type="molecule type" value="Genomic_DNA"/>
</dbReference>
<accession>A0ACC6V1S3</accession>
<sequence>MRIVVIGGGTAGATAASRAKRHNPNAEVFLIEASDYISHSPCSAPYALVEGRSPALYTPERFEQERGVKVLARSRVVEVDAARRVVAASTPRGRIELEWDKLVVATGSKPYKPPIPGSDAPNVAAVRYPWEAWDVAERIKAAGVVAVVGAGLIGVELADSLLRAGKKVLLFDAAPMPLAKYFDPELAGIIHSALSEAGVELHLGERINGLRGSRNGVECIEAEGGCYKVDFVFFATGARPNVDLVKGIVELGKTGAIKVNEYMETSAPGIYAAGDAVEVYNPLTGGPQWMPQAGVAVKTGLVAGINAALGRRVAFKGAIGSSISAFSGYYFGKAGLTEAEAKAAEIDAESAYISTSDRPLYCAKRHSLHVKVVVDKKTSRIVGVQIVGNTPAAAGYLELAAALIQGGVSIEDAVFIDYPHMPLLNNYWNPISLALRRLLRL</sequence>
<comment type="caution">
    <text evidence="1">The sequence shown here is derived from an EMBL/GenBank/DDBJ whole genome shotgun (WGS) entry which is preliminary data.</text>
</comment>
<dbReference type="Proteomes" id="UP000033636">
    <property type="component" value="Unassembled WGS sequence"/>
</dbReference>
<proteinExistence type="predicted"/>
<organism evidence="1 2">
    <name type="scientific">Thermoproteus sp. AZ2</name>
    <dbReference type="NCBI Taxonomy" id="1609232"/>
    <lineage>
        <taxon>Archaea</taxon>
        <taxon>Thermoproteota</taxon>
        <taxon>Thermoprotei</taxon>
        <taxon>Thermoproteales</taxon>
        <taxon>Thermoproteaceae</taxon>
        <taxon>Thermoproteus</taxon>
    </lineage>
</organism>
<evidence type="ECO:0000313" key="2">
    <source>
        <dbReference type="Proteomes" id="UP000033636"/>
    </source>
</evidence>